<dbReference type="SMART" id="SM00645">
    <property type="entry name" value="Pept_C1"/>
    <property type="match status" value="1"/>
</dbReference>
<gene>
    <name evidence="4" type="ORF">H6X83_13965</name>
</gene>
<dbReference type="InterPro" id="IPR000169">
    <property type="entry name" value="Pept_cys_AS"/>
</dbReference>
<dbReference type="InterPro" id="IPR013128">
    <property type="entry name" value="Peptidase_C1A"/>
</dbReference>
<feature type="domain" description="Peptidase C1A papain C-terminal" evidence="3">
    <location>
        <begin position="71"/>
        <end position="364"/>
    </location>
</feature>
<dbReference type="GO" id="GO:0006508">
    <property type="term" value="P:proteolysis"/>
    <property type="evidence" value="ECO:0007669"/>
    <property type="project" value="InterPro"/>
</dbReference>
<dbReference type="Pfam" id="PF00112">
    <property type="entry name" value="Peptidase_C1"/>
    <property type="match status" value="2"/>
</dbReference>
<dbReference type="PANTHER" id="PTHR12411">
    <property type="entry name" value="CYSTEINE PROTEASE FAMILY C1-RELATED"/>
    <property type="match status" value="1"/>
</dbReference>
<accession>A0A7G9WH35</accession>
<reference evidence="4 5" key="1">
    <citation type="submission" date="2020-08" db="EMBL/GenBank/DDBJ databases">
        <authorList>
            <person name="Ren C."/>
            <person name="Gu Y."/>
            <person name="Xu Y."/>
        </authorList>
    </citation>
    <scope>NUCLEOTIDE SEQUENCE [LARGE SCALE GENOMIC DNA]</scope>
    <source>
        <strain evidence="4 5">LBM18003</strain>
    </source>
</reference>
<dbReference type="Pfam" id="PF18560">
    <property type="entry name" value="Lectin_like"/>
    <property type="match status" value="1"/>
</dbReference>
<dbReference type="PROSITE" id="PS00639">
    <property type="entry name" value="THIOL_PROTEASE_HIS"/>
    <property type="match status" value="1"/>
</dbReference>
<dbReference type="InterPro" id="IPR025660">
    <property type="entry name" value="Pept_his_AS"/>
</dbReference>
<dbReference type="KEGG" id="caml:H6X83_13965"/>
<feature type="signal peptide" evidence="2">
    <location>
        <begin position="1"/>
        <end position="26"/>
    </location>
</feature>
<dbReference type="PROSITE" id="PS00139">
    <property type="entry name" value="THIOL_PROTEASE_CYS"/>
    <property type="match status" value="1"/>
</dbReference>
<evidence type="ECO:0000256" key="2">
    <source>
        <dbReference type="SAM" id="SignalP"/>
    </source>
</evidence>
<dbReference type="Gene3D" id="3.90.70.10">
    <property type="entry name" value="Cysteine proteinases"/>
    <property type="match status" value="1"/>
</dbReference>
<dbReference type="InterPro" id="IPR038765">
    <property type="entry name" value="Papain-like_cys_pep_sf"/>
</dbReference>
<feature type="chain" id="PRO_5028987919" description="Peptidase C1A papain C-terminal domain-containing protein" evidence="2">
    <location>
        <begin position="27"/>
        <end position="734"/>
    </location>
</feature>
<dbReference type="CDD" id="cd02619">
    <property type="entry name" value="Peptidase_C1"/>
    <property type="match status" value="1"/>
</dbReference>
<proteinExistence type="inferred from homology"/>
<dbReference type="InterPro" id="IPR000668">
    <property type="entry name" value="Peptidase_C1A_C"/>
</dbReference>
<evidence type="ECO:0000313" key="4">
    <source>
        <dbReference type="EMBL" id="QNO17997.1"/>
    </source>
</evidence>
<dbReference type="Proteomes" id="UP000516046">
    <property type="component" value="Chromosome"/>
</dbReference>
<dbReference type="GO" id="GO:0008234">
    <property type="term" value="F:cysteine-type peptidase activity"/>
    <property type="evidence" value="ECO:0007669"/>
    <property type="project" value="InterPro"/>
</dbReference>
<evidence type="ECO:0000313" key="5">
    <source>
        <dbReference type="Proteomes" id="UP000516046"/>
    </source>
</evidence>
<evidence type="ECO:0000256" key="1">
    <source>
        <dbReference type="ARBA" id="ARBA00008455"/>
    </source>
</evidence>
<protein>
    <recommendedName>
        <fullName evidence="3">Peptidase C1A papain C-terminal domain-containing protein</fullName>
    </recommendedName>
</protein>
<comment type="similarity">
    <text evidence="1">Belongs to the peptidase C1 family.</text>
</comment>
<organism evidence="4 5">
    <name type="scientific">Caproicibacterium amylolyticum</name>
    <dbReference type="NCBI Taxonomy" id="2766537"/>
    <lineage>
        <taxon>Bacteria</taxon>
        <taxon>Bacillati</taxon>
        <taxon>Bacillota</taxon>
        <taxon>Clostridia</taxon>
        <taxon>Eubacteriales</taxon>
        <taxon>Oscillospiraceae</taxon>
        <taxon>Caproicibacterium</taxon>
    </lineage>
</organism>
<keyword evidence="2" id="KW-0732">Signal</keyword>
<dbReference type="SUPFAM" id="SSF54001">
    <property type="entry name" value="Cysteine proteinases"/>
    <property type="match status" value="1"/>
</dbReference>
<name>A0A7G9WH35_9FIRM</name>
<sequence>MKKFQKGAAVFTALALILAVSAPARAAESMQGSPYIQEGALQQRDGYLSMVSNHDAVAAQTAGQRKAQAALPASYDLRTQNRVTPVKDQLSNGTCWAFGALSSAESDLLTYLKSIGTSFSSVKAAGQAVDLSEKHLVWFAFHGQNSSADSQYAGGDTFTTKNPFTIGGSRAISVPTLARWYGAAAESDLPYTTDGNGVLQNVTNSSLQTVSRSHLENAAFLPEPVVYDLQKNGLPGEITYSESARSAVKECIRDRGAVSVGYHAPADTLEQNRFYNPSTCGYYCNDKQLYYANHEVTLVGWDDNYAKANFINVPQGNGAWLVKNSWGSSETWPSGSSSEGGVGNDGYFYLSYYDLSFSEPTFFDMENTAYAGTATKHTYSQIYQYDGTGAGASTWSSDTPVKFANLFTAREDTQLQAVSVQAFKANAAAQIDVYVNPEKGNPESGGHMASMKEQFTDAGYYTVSLDSSILLNKGDTFSVVEKVSYPEDGQTRYGVLLESSSDTLAADGYGVTVSCTAGQSYYNEDNGGWKDQAADSMQLTRGSTSGNAIIKAFGNGTSVKTTQTGQAVLPLGSTRVFTVTSKTRPQMLCGNGAVAQLHVLKDWNASTGEMQLEVYGCGHYGEASGVYANINGAAQRLFTVSLAKAPFTSDTTVDVKMRVGQTYAFRIIPDSSTAVPIYTVGNGSVLATRYSGSIRQADGRTAYYYSYRCLKQGNTGVYISIGGQAYRVFACTVA</sequence>
<dbReference type="InterPro" id="IPR040528">
    <property type="entry name" value="Lectin-like"/>
</dbReference>
<keyword evidence="5" id="KW-1185">Reference proteome</keyword>
<dbReference type="RefSeq" id="WP_212507062.1">
    <property type="nucleotide sequence ID" value="NZ_CP060696.1"/>
</dbReference>
<dbReference type="AlphaFoldDB" id="A0A7G9WH35"/>
<evidence type="ECO:0000259" key="3">
    <source>
        <dbReference type="SMART" id="SM00645"/>
    </source>
</evidence>
<dbReference type="EMBL" id="CP060696">
    <property type="protein sequence ID" value="QNO17997.1"/>
    <property type="molecule type" value="Genomic_DNA"/>
</dbReference>